<dbReference type="PANTHER" id="PTHR11407:SF63">
    <property type="entry name" value="LYSOZYME C"/>
    <property type="match status" value="1"/>
</dbReference>
<comment type="catalytic activity">
    <reaction evidence="1">
        <text>Hydrolysis of (1-&gt;4)-beta-linkages between N-acetylmuramic acid and N-acetyl-D-glucosamine residues in a peptidoglycan and between N-acetyl-D-glucosamine residues in chitodextrins.</text>
        <dbReference type="EC" id="3.2.1.17"/>
    </reaction>
</comment>
<evidence type="ECO:0000256" key="10">
    <source>
        <dbReference type="RuleBase" id="RU004440"/>
    </source>
</evidence>
<name>A0A9N9QTE4_9NEOP</name>
<organism evidence="14 15">
    <name type="scientific">Diatraea saccharalis</name>
    <name type="common">sugarcane borer</name>
    <dbReference type="NCBI Taxonomy" id="40085"/>
    <lineage>
        <taxon>Eukaryota</taxon>
        <taxon>Metazoa</taxon>
        <taxon>Ecdysozoa</taxon>
        <taxon>Arthropoda</taxon>
        <taxon>Hexapoda</taxon>
        <taxon>Insecta</taxon>
        <taxon>Pterygota</taxon>
        <taxon>Neoptera</taxon>
        <taxon>Endopterygota</taxon>
        <taxon>Lepidoptera</taxon>
        <taxon>Glossata</taxon>
        <taxon>Ditrysia</taxon>
        <taxon>Pyraloidea</taxon>
        <taxon>Crambidae</taxon>
        <taxon>Crambinae</taxon>
        <taxon>Diatraea</taxon>
    </lineage>
</organism>
<evidence type="ECO:0000256" key="12">
    <source>
        <dbReference type="SAM" id="SignalP"/>
    </source>
</evidence>
<dbReference type="InterPro" id="IPR001916">
    <property type="entry name" value="Glyco_hydro_22"/>
</dbReference>
<keyword evidence="12" id="KW-0732">Signal</keyword>
<dbReference type="PANTHER" id="PTHR11407">
    <property type="entry name" value="LYSOZYME C"/>
    <property type="match status" value="1"/>
</dbReference>
<feature type="region of interest" description="Disordered" evidence="11">
    <location>
        <begin position="446"/>
        <end position="473"/>
    </location>
</feature>
<reference evidence="14" key="1">
    <citation type="submission" date="2021-12" db="EMBL/GenBank/DDBJ databases">
        <authorList>
            <person name="King R."/>
        </authorList>
    </citation>
    <scope>NUCLEOTIDE SEQUENCE</scope>
</reference>
<dbReference type="EMBL" id="OU893332">
    <property type="protein sequence ID" value="CAG9782029.1"/>
    <property type="molecule type" value="Genomic_DNA"/>
</dbReference>
<dbReference type="SUPFAM" id="SSF53955">
    <property type="entry name" value="Lysozyme-like"/>
    <property type="match status" value="1"/>
</dbReference>
<evidence type="ECO:0000256" key="6">
    <source>
        <dbReference type="ARBA" id="ARBA00022801"/>
    </source>
</evidence>
<dbReference type="GO" id="GO:0042742">
    <property type="term" value="P:defense response to bacterium"/>
    <property type="evidence" value="ECO:0007669"/>
    <property type="project" value="UniProtKB-KW"/>
</dbReference>
<evidence type="ECO:0000256" key="3">
    <source>
        <dbReference type="ARBA" id="ARBA00020438"/>
    </source>
</evidence>
<evidence type="ECO:0000256" key="9">
    <source>
        <dbReference type="ARBA" id="ARBA00031262"/>
    </source>
</evidence>
<feature type="domain" description="Glycosyl hydrolases family 22 (GH22)" evidence="13">
    <location>
        <begin position="81"/>
        <end position="99"/>
    </location>
</feature>
<feature type="compositionally biased region" description="Low complexity" evidence="11">
    <location>
        <begin position="446"/>
        <end position="455"/>
    </location>
</feature>
<evidence type="ECO:0000256" key="7">
    <source>
        <dbReference type="ARBA" id="ARBA00023157"/>
    </source>
</evidence>
<evidence type="ECO:0000313" key="14">
    <source>
        <dbReference type="EMBL" id="CAG9782029.1"/>
    </source>
</evidence>
<evidence type="ECO:0000256" key="4">
    <source>
        <dbReference type="ARBA" id="ARBA00022529"/>
    </source>
</evidence>
<protein>
    <recommendedName>
        <fullName evidence="3">Lysozyme</fullName>
        <ecNumber evidence="2">3.2.1.17</ecNumber>
    </recommendedName>
    <alternativeName>
        <fullName evidence="9">1,4-beta-N-acetylmuramidase</fullName>
    </alternativeName>
</protein>
<proteinExistence type="inferred from homology"/>
<dbReference type="OrthoDB" id="195015at2759"/>
<keyword evidence="5" id="KW-0081">Bacteriolytic enzyme</keyword>
<evidence type="ECO:0000256" key="2">
    <source>
        <dbReference type="ARBA" id="ARBA00012732"/>
    </source>
</evidence>
<dbReference type="CDD" id="cd16899">
    <property type="entry name" value="LYZ_C_invert"/>
    <property type="match status" value="1"/>
</dbReference>
<evidence type="ECO:0000313" key="15">
    <source>
        <dbReference type="Proteomes" id="UP001153714"/>
    </source>
</evidence>
<dbReference type="Gene3D" id="1.10.530.10">
    <property type="match status" value="1"/>
</dbReference>
<dbReference type="PROSITE" id="PS51348">
    <property type="entry name" value="GLYCOSYL_HYDROL_F22_2"/>
    <property type="match status" value="1"/>
</dbReference>
<keyword evidence="8" id="KW-0326">Glycosidase</keyword>
<dbReference type="InterPro" id="IPR023346">
    <property type="entry name" value="Lysozyme-like_dom_sf"/>
</dbReference>
<feature type="chain" id="PRO_5040317399" description="Lysozyme" evidence="12">
    <location>
        <begin position="18"/>
        <end position="542"/>
    </location>
</feature>
<dbReference type="InterPro" id="IPR019799">
    <property type="entry name" value="Glyco_hydro_22_CS"/>
</dbReference>
<evidence type="ECO:0000256" key="5">
    <source>
        <dbReference type="ARBA" id="ARBA00022638"/>
    </source>
</evidence>
<dbReference type="GO" id="GO:0031640">
    <property type="term" value="P:killing of cells of another organism"/>
    <property type="evidence" value="ECO:0007669"/>
    <property type="project" value="UniProtKB-KW"/>
</dbReference>
<keyword evidence="4" id="KW-0929">Antimicrobial</keyword>
<dbReference type="Proteomes" id="UP001153714">
    <property type="component" value="Chromosome 1"/>
</dbReference>
<keyword evidence="6" id="KW-0378">Hydrolase</keyword>
<keyword evidence="7" id="KW-1015">Disulfide bond</keyword>
<sequence length="542" mass="61450">MFHAASWTFTLLVLTSARVYERCELARELLTLGIERDHISTWVCIAYHESRLDTASQNYQSGDHGIFQISELYWCGPGKVCGLSCSDLRDEDIADDVQCALQVHEEHTRLQGDGFLAWVVYSQNCKHNTKKYIIDCDQQMKNVEVKTTSRSRKINLYNATAFVHNPNIDNLKPPYLAINSILRGQFNKVFQEANRKIVRNNWLNYKVDNIDDLNLPIFNLNKNNQEKHVVTTPSHITSADNSTTSEKPWNRKYIETKQFRKRIFHDDKPKPIGNIYNEISKSSPSYINDITSISSRAGLSDIVSTTTIMPVIVTATRTSPLITTSEPSRTIATTNKPTTLTTKQEPSTTVSPIFNMKPTVTSRPLIHYGFSRSIISSPVTRTTIQKLKTDTTTTKPTNVFKPSLLTSLNLTTFKKLASNTTLQNKEKDRDSRSFNNFKFTTKSLTSVTTKKPVTSRNVTEHAHHRKGTTQHPLSTKATQSIFDLYLNPTKSPQLRTYKFPQFNNSAFKLKIFSDGTTTPGPKFNKATSGVSSNARNYVRRQT</sequence>
<feature type="signal peptide" evidence="12">
    <location>
        <begin position="1"/>
        <end position="17"/>
    </location>
</feature>
<dbReference type="SMART" id="SM00263">
    <property type="entry name" value="LYZ1"/>
    <property type="match status" value="1"/>
</dbReference>
<keyword evidence="15" id="KW-1185">Reference proteome</keyword>
<reference evidence="14" key="2">
    <citation type="submission" date="2022-10" db="EMBL/GenBank/DDBJ databases">
        <authorList>
            <consortium name="ENA_rothamsted_submissions"/>
            <consortium name="culmorum"/>
            <person name="King R."/>
        </authorList>
    </citation>
    <scope>NUCLEOTIDE SEQUENCE</scope>
</reference>
<dbReference type="AlphaFoldDB" id="A0A9N9QTE4"/>
<dbReference type="EC" id="3.2.1.17" evidence="2"/>
<comment type="similarity">
    <text evidence="10">Belongs to the glycosyl hydrolase 22 family.</text>
</comment>
<dbReference type="PRINTS" id="PR00135">
    <property type="entry name" value="LYZLACT"/>
</dbReference>
<gene>
    <name evidence="14" type="ORF">DIATSA_LOCUS323</name>
</gene>
<dbReference type="GO" id="GO:0003796">
    <property type="term" value="F:lysozyme activity"/>
    <property type="evidence" value="ECO:0007669"/>
    <property type="project" value="UniProtKB-EC"/>
</dbReference>
<evidence type="ECO:0000256" key="1">
    <source>
        <dbReference type="ARBA" id="ARBA00000632"/>
    </source>
</evidence>
<dbReference type="PROSITE" id="PS00128">
    <property type="entry name" value="GLYCOSYL_HYDROL_F22_1"/>
    <property type="match status" value="1"/>
</dbReference>
<evidence type="ECO:0000256" key="11">
    <source>
        <dbReference type="SAM" id="MobiDB-lite"/>
    </source>
</evidence>
<evidence type="ECO:0000256" key="8">
    <source>
        <dbReference type="ARBA" id="ARBA00023295"/>
    </source>
</evidence>
<accession>A0A9N9QTE4</accession>
<dbReference type="Pfam" id="PF00062">
    <property type="entry name" value="Lys"/>
    <property type="match status" value="1"/>
</dbReference>
<evidence type="ECO:0000259" key="13">
    <source>
        <dbReference type="PROSITE" id="PS00128"/>
    </source>
</evidence>